<keyword evidence="1" id="KW-0812">Transmembrane</keyword>
<comment type="caution">
    <text evidence="2">The sequence shown here is derived from an EMBL/GenBank/DDBJ whole genome shotgun (WGS) entry which is preliminary data.</text>
</comment>
<dbReference type="Proteomes" id="UP001169764">
    <property type="component" value="Unassembled WGS sequence"/>
</dbReference>
<feature type="transmembrane region" description="Helical" evidence="1">
    <location>
        <begin position="12"/>
        <end position="30"/>
    </location>
</feature>
<sequence length="61" mass="6126">MSTPQTPNPSAAGVLLAIAILGGAVIGMIARQPSAGVVGGVAVGVVAALLFWWRDRKRTGV</sequence>
<name>A0ABT8YDD5_9SPHN</name>
<evidence type="ECO:0000313" key="3">
    <source>
        <dbReference type="Proteomes" id="UP001169764"/>
    </source>
</evidence>
<reference evidence="2" key="1">
    <citation type="submission" date="2023-07" db="EMBL/GenBank/DDBJ databases">
        <authorList>
            <person name="Kim M."/>
        </authorList>
    </citation>
    <scope>NUCLEOTIDE SEQUENCE</scope>
    <source>
        <strain evidence="2">BIUV-7</strain>
    </source>
</reference>
<evidence type="ECO:0008006" key="4">
    <source>
        <dbReference type="Google" id="ProtNLM"/>
    </source>
</evidence>
<gene>
    <name evidence="2" type="ORF">Q4F19_18375</name>
</gene>
<dbReference type="EMBL" id="JAUOTP010000010">
    <property type="protein sequence ID" value="MDO6416358.1"/>
    <property type="molecule type" value="Genomic_DNA"/>
</dbReference>
<keyword evidence="1" id="KW-0472">Membrane</keyword>
<feature type="transmembrane region" description="Helical" evidence="1">
    <location>
        <begin position="36"/>
        <end position="53"/>
    </location>
</feature>
<keyword evidence="1" id="KW-1133">Transmembrane helix</keyword>
<evidence type="ECO:0000256" key="1">
    <source>
        <dbReference type="SAM" id="Phobius"/>
    </source>
</evidence>
<accession>A0ABT8YDD5</accession>
<organism evidence="2 3">
    <name type="scientific">Sphingomonas natans</name>
    <dbReference type="NCBI Taxonomy" id="3063330"/>
    <lineage>
        <taxon>Bacteria</taxon>
        <taxon>Pseudomonadati</taxon>
        <taxon>Pseudomonadota</taxon>
        <taxon>Alphaproteobacteria</taxon>
        <taxon>Sphingomonadales</taxon>
        <taxon>Sphingomonadaceae</taxon>
        <taxon>Sphingomonas</taxon>
    </lineage>
</organism>
<keyword evidence="3" id="KW-1185">Reference proteome</keyword>
<dbReference type="RefSeq" id="WP_303545801.1">
    <property type="nucleotide sequence ID" value="NZ_JAUOTP010000010.1"/>
</dbReference>
<proteinExistence type="predicted"/>
<evidence type="ECO:0000313" key="2">
    <source>
        <dbReference type="EMBL" id="MDO6416358.1"/>
    </source>
</evidence>
<protein>
    <recommendedName>
        <fullName evidence="4">PEP-CTERM protein-sorting domain-containing protein</fullName>
    </recommendedName>
</protein>